<proteinExistence type="predicted"/>
<gene>
    <name evidence="1" type="ORF">PITCH_A1260051</name>
</gene>
<sequence length="74" mass="8385">MQTTVIYSDGDNIRVSPPVRKWMGNQKEFLAIIAGDSLIVKKAYSLLDFAIEPDEDFMPIEKISGEVHMARENN</sequence>
<dbReference type="AlphaFoldDB" id="A0A445MRZ9"/>
<accession>A0A445MRZ9</accession>
<protein>
    <submittedName>
        <fullName evidence="1">Uncharacterized protein</fullName>
    </submittedName>
</protein>
<reference evidence="1" key="1">
    <citation type="submission" date="2018-01" db="EMBL/GenBank/DDBJ databases">
        <authorList>
            <person name="Regsiter A."/>
            <person name="William W."/>
        </authorList>
    </citation>
    <scope>NUCLEOTIDE SEQUENCE</scope>
    <source>
        <strain evidence="1">TRIP AH-1</strain>
    </source>
</reference>
<dbReference type="EMBL" id="OJIN01000031">
    <property type="protein sequence ID" value="SPD72228.1"/>
    <property type="molecule type" value="Genomic_DNA"/>
</dbReference>
<evidence type="ECO:0000313" key="1">
    <source>
        <dbReference type="EMBL" id="SPD72228.1"/>
    </source>
</evidence>
<organism evidence="1">
    <name type="scientific">uncultured Desulfobacterium sp</name>
    <dbReference type="NCBI Taxonomy" id="201089"/>
    <lineage>
        <taxon>Bacteria</taxon>
        <taxon>Pseudomonadati</taxon>
        <taxon>Thermodesulfobacteriota</taxon>
        <taxon>Desulfobacteria</taxon>
        <taxon>Desulfobacterales</taxon>
        <taxon>Desulfobacteriaceae</taxon>
        <taxon>Desulfobacterium</taxon>
        <taxon>environmental samples</taxon>
    </lineage>
</organism>
<name>A0A445MRZ9_9BACT</name>